<reference evidence="4" key="1">
    <citation type="submission" date="2022-11" db="UniProtKB">
        <authorList>
            <consortium name="WormBaseParasite"/>
        </authorList>
    </citation>
    <scope>IDENTIFICATION</scope>
</reference>
<evidence type="ECO:0000256" key="2">
    <source>
        <dbReference type="SAM" id="Phobius"/>
    </source>
</evidence>
<evidence type="ECO:0000256" key="1">
    <source>
        <dbReference type="SAM" id="MobiDB-lite"/>
    </source>
</evidence>
<keyword evidence="2" id="KW-0812">Transmembrane</keyword>
<keyword evidence="3" id="KW-1185">Reference proteome</keyword>
<proteinExistence type="predicted"/>
<evidence type="ECO:0000313" key="3">
    <source>
        <dbReference type="Proteomes" id="UP000887581"/>
    </source>
</evidence>
<sequence length="985" mass="109060">MDTCVWGDVAPRSGFSDDCDCHQVHSFNSNVSVADWVVVISEESKIEFREKFLHGKIWSGNSRLDFQPYGEAENFSAQNNVLSVFEFSEITLQTKCEQIQISLFTEMFLKANRTADGNSYMEYRADQNVNLIFSSDVMQVNAFSGQWAQVSAVTWHLPMSPRTIITSSTLNGLSRQLHVVSFNGNYNINISVFGAQVQLEYGNIKVQIKSDYRFVRIRSGLYILDLKTVASPFKMLVSDYEMIVQYESEQVIVQLLPNSSNIIVNTGRYSRVIIDCGSDSIVLGSQEVRPIGNIKLLSMQLKILLKSGNVSSIHASANQSQITMQTTSTNMASTASYHVIDINGGRTNLHIFTGNISMDIVANADLEPSPTMLTPFPTPQDKFQNIRVDNSSYNFSTAQRNSNNNNRVSITHSQHAMASQSVSYEEVIFVTKATSSPETESSKRTSTAKNTSNCSTVGTTAKSIILLNKSSLASLGKLPTLETLYSSTSFALTTVASNVSSSSTVTVLPNIPFNPGMTLTRDQLVESITHMDLPKTSRSIQSFTGTSTTSNSGVTKAVVSGKESDVETWETDESGGNDQTNFIEFNWDKVADSSSAARTTTAVVSTTAHSDPGQSFGSQKAFNTECVEIELSEKQNIPLFSEEAAVMTISEATIKSIVMKTDRSIGSAWTPFASLPFEFPATARYPSTTSFRKNKKRKNEMTLYTKKFSTKKELNKSTAKVPSVTMITAVKEILGKVVQHGSSMNESQHDHENAETEFRLQQNFFSSSKFKRALSGFENEEIYELQLKVPSNINLTTVELHDEFLLALKKFVLFTSLHERRLTISEDAVHIKIKNMERNGEYLKLLYSVSFDITVASYANNCSSGVNKINNCAQHRAFSGINLLLAVVGIVIVVLSVTVLFVHHKYYKFKLFFNNMSIFSSSSKKKGYPTTSKNLSKVLGTKILSTSITVIANIVISEQLLFNEELIQIKHQSPYIAAACEGQLS</sequence>
<feature type="region of interest" description="Disordered" evidence="1">
    <location>
        <begin position="434"/>
        <end position="454"/>
    </location>
</feature>
<dbReference type="WBParaSite" id="sdigi.contig6.g790.t1">
    <property type="protein sequence ID" value="sdigi.contig6.g790.t1"/>
    <property type="gene ID" value="sdigi.contig6.g790"/>
</dbReference>
<feature type="compositionally biased region" description="Acidic residues" evidence="1">
    <location>
        <begin position="566"/>
        <end position="575"/>
    </location>
</feature>
<accession>A0A915Q213</accession>
<feature type="transmembrane region" description="Helical" evidence="2">
    <location>
        <begin position="877"/>
        <end position="902"/>
    </location>
</feature>
<protein>
    <submittedName>
        <fullName evidence="4">Uncharacterized protein</fullName>
    </submittedName>
</protein>
<name>A0A915Q213_9BILA</name>
<keyword evidence="2" id="KW-0472">Membrane</keyword>
<feature type="region of interest" description="Disordered" evidence="1">
    <location>
        <begin position="540"/>
        <end position="580"/>
    </location>
</feature>
<keyword evidence="2" id="KW-1133">Transmembrane helix</keyword>
<organism evidence="3 4">
    <name type="scientific">Setaria digitata</name>
    <dbReference type="NCBI Taxonomy" id="48799"/>
    <lineage>
        <taxon>Eukaryota</taxon>
        <taxon>Metazoa</taxon>
        <taxon>Ecdysozoa</taxon>
        <taxon>Nematoda</taxon>
        <taxon>Chromadorea</taxon>
        <taxon>Rhabditida</taxon>
        <taxon>Spirurina</taxon>
        <taxon>Spiruromorpha</taxon>
        <taxon>Filarioidea</taxon>
        <taxon>Setariidae</taxon>
        <taxon>Setaria</taxon>
    </lineage>
</organism>
<evidence type="ECO:0000313" key="4">
    <source>
        <dbReference type="WBParaSite" id="sdigi.contig6.g790.t1"/>
    </source>
</evidence>
<feature type="compositionally biased region" description="Low complexity" evidence="1">
    <location>
        <begin position="542"/>
        <end position="555"/>
    </location>
</feature>
<dbReference type="AlphaFoldDB" id="A0A915Q213"/>
<dbReference type="Proteomes" id="UP000887581">
    <property type="component" value="Unplaced"/>
</dbReference>